<dbReference type="Proteomes" id="UP000265715">
    <property type="component" value="Unassembled WGS sequence"/>
</dbReference>
<proteinExistence type="predicted"/>
<sequence length="57" mass="6088">MRVTLALSVALPRTARLVLVVLLPLVGWVMLTVGGVLLPPLPWLTVTVLEPLFPSAS</sequence>
<name>A0A399F238_9DEIN</name>
<dbReference type="EMBL" id="QXDL01000023">
    <property type="protein sequence ID" value="RIH88902.1"/>
    <property type="molecule type" value="Genomic_DNA"/>
</dbReference>
<protein>
    <submittedName>
        <fullName evidence="2">Uncharacterized protein</fullName>
    </submittedName>
</protein>
<evidence type="ECO:0000256" key="1">
    <source>
        <dbReference type="SAM" id="Phobius"/>
    </source>
</evidence>
<evidence type="ECO:0000313" key="3">
    <source>
        <dbReference type="Proteomes" id="UP000265715"/>
    </source>
</evidence>
<evidence type="ECO:0000313" key="2">
    <source>
        <dbReference type="EMBL" id="RIH88902.1"/>
    </source>
</evidence>
<organism evidence="2 3">
    <name type="scientific">Calidithermus terrae</name>
    <dbReference type="NCBI Taxonomy" id="1408545"/>
    <lineage>
        <taxon>Bacteria</taxon>
        <taxon>Thermotogati</taxon>
        <taxon>Deinococcota</taxon>
        <taxon>Deinococci</taxon>
        <taxon>Thermales</taxon>
        <taxon>Thermaceae</taxon>
        <taxon>Calidithermus</taxon>
    </lineage>
</organism>
<keyword evidence="3" id="KW-1185">Reference proteome</keyword>
<keyword evidence="1" id="KW-1133">Transmembrane helix</keyword>
<gene>
    <name evidence="2" type="ORF">Mterra_00853</name>
</gene>
<comment type="caution">
    <text evidence="2">The sequence shown here is derived from an EMBL/GenBank/DDBJ whole genome shotgun (WGS) entry which is preliminary data.</text>
</comment>
<dbReference type="AlphaFoldDB" id="A0A399F238"/>
<accession>A0A399F238</accession>
<feature type="transmembrane region" description="Helical" evidence="1">
    <location>
        <begin position="26"/>
        <end position="49"/>
    </location>
</feature>
<reference evidence="2 3" key="1">
    <citation type="submission" date="2018-08" db="EMBL/GenBank/DDBJ databases">
        <title>Meiothermus terrae DSM 26712 genome sequencing project.</title>
        <authorList>
            <person name="Da Costa M.S."/>
            <person name="Albuquerque L."/>
            <person name="Raposo P."/>
            <person name="Froufe H.J.C."/>
            <person name="Barroso C.S."/>
            <person name="Egas C."/>
        </authorList>
    </citation>
    <scope>NUCLEOTIDE SEQUENCE [LARGE SCALE GENOMIC DNA]</scope>
    <source>
        <strain evidence="2 3">DSM 26712</strain>
    </source>
</reference>
<keyword evidence="1" id="KW-0812">Transmembrane</keyword>
<keyword evidence="1" id="KW-0472">Membrane</keyword>